<feature type="transmembrane region" description="Helical" evidence="1">
    <location>
        <begin position="171"/>
        <end position="192"/>
    </location>
</feature>
<feature type="non-terminal residue" evidence="2">
    <location>
        <position position="1"/>
    </location>
</feature>
<name>A0A8S2PET2_9BILA</name>
<evidence type="ECO:0000256" key="1">
    <source>
        <dbReference type="SAM" id="Phobius"/>
    </source>
</evidence>
<proteinExistence type="predicted"/>
<dbReference type="Proteomes" id="UP000681720">
    <property type="component" value="Unassembled WGS sequence"/>
</dbReference>
<dbReference type="EMBL" id="CAJOBJ010006103">
    <property type="protein sequence ID" value="CAF4051012.1"/>
    <property type="molecule type" value="Genomic_DNA"/>
</dbReference>
<evidence type="ECO:0000313" key="3">
    <source>
        <dbReference type="Proteomes" id="UP000681720"/>
    </source>
</evidence>
<dbReference type="AlphaFoldDB" id="A0A8S2PET2"/>
<reference evidence="2" key="1">
    <citation type="submission" date="2021-02" db="EMBL/GenBank/DDBJ databases">
        <authorList>
            <person name="Nowell W R."/>
        </authorList>
    </citation>
    <scope>NUCLEOTIDE SEQUENCE</scope>
</reference>
<protein>
    <submittedName>
        <fullName evidence="2">Uncharacterized protein</fullName>
    </submittedName>
</protein>
<gene>
    <name evidence="2" type="ORF">GIL414_LOCUS14433</name>
</gene>
<keyword evidence="1" id="KW-0812">Transmembrane</keyword>
<keyword evidence="1" id="KW-0472">Membrane</keyword>
<sequence length="350" mass="38123">GGGGGGGGVGGGDYYGGNGTSCKGDDYRTSAIIVGSTIGGIFGLIVLIPLLVLIIVRIPSCCQRCKGWPFQNNSKFVKFPNLKFLRCNASNINHFQSGIWSSQYFQYKSWHGPYQVSLFFDHQSLKVTGITVECQGGGGGGSGGGGFSGGSHHSWSSSGSCKGSRCSSSTVITLSIIGGIIGFVSLVFGIIYCKKSCTGKPSRSNAVFVQQDFQQNYELEKYDSSIFKSGHWKSQYLQYGRWHGPHRCSLVFNGHSMSIKGSGSDDIGTFTLDGVYASQTQRIGLTKTYQRGTGNLSENLGHQVTIQLKWYPENNQFEGKWYVQTAKYHGDDKFVLKFDGQHIETVYEKL</sequence>
<evidence type="ECO:0000313" key="2">
    <source>
        <dbReference type="EMBL" id="CAF4051012.1"/>
    </source>
</evidence>
<feature type="transmembrane region" description="Helical" evidence="1">
    <location>
        <begin position="31"/>
        <end position="56"/>
    </location>
</feature>
<comment type="caution">
    <text evidence="2">The sequence shown here is derived from an EMBL/GenBank/DDBJ whole genome shotgun (WGS) entry which is preliminary data.</text>
</comment>
<organism evidence="2 3">
    <name type="scientific">Rotaria magnacalcarata</name>
    <dbReference type="NCBI Taxonomy" id="392030"/>
    <lineage>
        <taxon>Eukaryota</taxon>
        <taxon>Metazoa</taxon>
        <taxon>Spiralia</taxon>
        <taxon>Gnathifera</taxon>
        <taxon>Rotifera</taxon>
        <taxon>Eurotatoria</taxon>
        <taxon>Bdelloidea</taxon>
        <taxon>Philodinida</taxon>
        <taxon>Philodinidae</taxon>
        <taxon>Rotaria</taxon>
    </lineage>
</organism>
<accession>A0A8S2PET2</accession>
<keyword evidence="1" id="KW-1133">Transmembrane helix</keyword>